<dbReference type="PANTHER" id="PTHR40252:SF2">
    <property type="entry name" value="BLR0328 PROTEIN"/>
    <property type="match status" value="1"/>
</dbReference>
<evidence type="ECO:0000313" key="3">
    <source>
        <dbReference type="EMBL" id="MCV9386200.1"/>
    </source>
</evidence>
<accession>A0ABT3CR71</accession>
<feature type="domain" description="FIST C-domain" evidence="2">
    <location>
        <begin position="212"/>
        <end position="348"/>
    </location>
</feature>
<name>A0ABT3CR71_9BACT</name>
<evidence type="ECO:0000259" key="1">
    <source>
        <dbReference type="SMART" id="SM00897"/>
    </source>
</evidence>
<dbReference type="Pfam" id="PF08495">
    <property type="entry name" value="FIST"/>
    <property type="match status" value="1"/>
</dbReference>
<protein>
    <submittedName>
        <fullName evidence="3">FIST C-terminal domain-containing protein</fullName>
    </submittedName>
</protein>
<feature type="domain" description="FIST" evidence="1">
    <location>
        <begin position="25"/>
        <end position="211"/>
    </location>
</feature>
<comment type="caution">
    <text evidence="3">The sequence shown here is derived from an EMBL/GenBank/DDBJ whole genome shotgun (WGS) entry which is preliminary data.</text>
</comment>
<dbReference type="SMART" id="SM00897">
    <property type="entry name" value="FIST"/>
    <property type="match status" value="1"/>
</dbReference>
<gene>
    <name evidence="3" type="ORF">N7U62_05965</name>
</gene>
<dbReference type="InterPro" id="IPR019494">
    <property type="entry name" value="FIST_C"/>
</dbReference>
<evidence type="ECO:0000259" key="2">
    <source>
        <dbReference type="SMART" id="SM01204"/>
    </source>
</evidence>
<reference evidence="3 4" key="1">
    <citation type="submission" date="2022-10" db="EMBL/GenBank/DDBJ databases">
        <title>Comparative genomics and taxonomic characterization of three novel marine species of genus Reichenbachiella exhibiting antioxidant and polysaccharide degradation activities.</title>
        <authorList>
            <person name="Muhammad N."/>
            <person name="Lee Y.-J."/>
            <person name="Ko J."/>
            <person name="Kim S.-G."/>
        </authorList>
    </citation>
    <scope>NUCLEOTIDE SEQUENCE [LARGE SCALE GENOMIC DNA]</scope>
    <source>
        <strain evidence="3 4">ABR2-5</strain>
    </source>
</reference>
<dbReference type="Proteomes" id="UP001300692">
    <property type="component" value="Unassembled WGS sequence"/>
</dbReference>
<organism evidence="3 4">
    <name type="scientific">Reichenbachiella ulvae</name>
    <dbReference type="NCBI Taxonomy" id="2980104"/>
    <lineage>
        <taxon>Bacteria</taxon>
        <taxon>Pseudomonadati</taxon>
        <taxon>Bacteroidota</taxon>
        <taxon>Cytophagia</taxon>
        <taxon>Cytophagales</taxon>
        <taxon>Reichenbachiellaceae</taxon>
        <taxon>Reichenbachiella</taxon>
    </lineage>
</organism>
<sequence length="370" mass="41210">MQVEQSKWSLNLGWEQLSNHQLREKAQLVLAFGNENVIKDEKRFEEIKEQYPKAEIITCCTDGEILNELILNDGITLSAIYFKHTQIQTLCIPVSKVKDSFDAGTHLSADLEKDHINSLLIFGDSQALVASDLLMGIGINLASHVPILGGLSTSHTGLNSIPKHGTVIGVGFSGDKLKVGHSVDQGWTTLGAEKTITKAVDQRVYEIDDKACIHFYEQYLAGIVSDVKSRVIEYPLGIKNIENSRLVRSMLEIHDDGSITFAGSFRNGDQVRMMKSSTHKLLLSSELAAEESIKSLGNTPEFVLQFNCVGRRQVLKDWLSEEQEYINSKFEKSTPMMGFYSHGEIAPLKAKSNSELHNQSVVFNTFCETE</sequence>
<dbReference type="RefSeq" id="WP_264136985.1">
    <property type="nucleotide sequence ID" value="NZ_JAOYOD010000001.1"/>
</dbReference>
<proteinExistence type="predicted"/>
<evidence type="ECO:0000313" key="4">
    <source>
        <dbReference type="Proteomes" id="UP001300692"/>
    </source>
</evidence>
<dbReference type="Pfam" id="PF10442">
    <property type="entry name" value="FIST_C"/>
    <property type="match status" value="1"/>
</dbReference>
<dbReference type="InterPro" id="IPR013702">
    <property type="entry name" value="FIST_domain_N"/>
</dbReference>
<dbReference type="PANTHER" id="PTHR40252">
    <property type="entry name" value="BLR0328 PROTEIN"/>
    <property type="match status" value="1"/>
</dbReference>
<dbReference type="SMART" id="SM01204">
    <property type="entry name" value="FIST_C"/>
    <property type="match status" value="1"/>
</dbReference>
<dbReference type="EMBL" id="JAOYOD010000001">
    <property type="protein sequence ID" value="MCV9386200.1"/>
    <property type="molecule type" value="Genomic_DNA"/>
</dbReference>
<keyword evidence="4" id="KW-1185">Reference proteome</keyword>